<accession>A0ABS0LAL2</accession>
<dbReference type="Pfam" id="PF23359">
    <property type="entry name" value="Lsr2_DNA-bd"/>
    <property type="match status" value="1"/>
</dbReference>
<proteinExistence type="predicted"/>
<dbReference type="InterPro" id="IPR036625">
    <property type="entry name" value="E3-bd_dom_sf"/>
</dbReference>
<keyword evidence="1" id="KW-0238">DNA-binding</keyword>
<evidence type="ECO:0000256" key="2">
    <source>
        <dbReference type="SAM" id="MobiDB-lite"/>
    </source>
</evidence>
<evidence type="ECO:0000259" key="3">
    <source>
        <dbReference type="Pfam" id="PF23359"/>
    </source>
</evidence>
<organism evidence="4 5">
    <name type="scientific">Corynebacterium belfantii</name>
    <dbReference type="NCBI Taxonomy" id="2014537"/>
    <lineage>
        <taxon>Bacteria</taxon>
        <taxon>Bacillati</taxon>
        <taxon>Actinomycetota</taxon>
        <taxon>Actinomycetes</taxon>
        <taxon>Mycobacteriales</taxon>
        <taxon>Corynebacteriaceae</taxon>
        <taxon>Corynebacterium</taxon>
    </lineage>
</organism>
<feature type="domain" description="Lsr2 DNA-binding" evidence="3">
    <location>
        <begin position="38"/>
        <end position="70"/>
    </location>
</feature>
<name>A0ABS0LAL2_9CORY</name>
<feature type="region of interest" description="Disordered" evidence="2">
    <location>
        <begin position="1"/>
        <end position="41"/>
    </location>
</feature>
<dbReference type="EMBL" id="JADQUG010000008">
    <property type="protein sequence ID" value="MBG9353718.1"/>
    <property type="molecule type" value="Genomic_DNA"/>
</dbReference>
<keyword evidence="5" id="KW-1185">Reference proteome</keyword>
<reference evidence="4 5" key="1">
    <citation type="journal article" date="2020" name="J. Clin. Microbiol.">
        <title>Assessing the Genetic Diversity of Austrian Corynebacterium diphtheriae Clinical Isolates, 2011-2019.</title>
        <authorList>
            <person name="Schaeffer J."/>
            <person name="Huhulescu S."/>
            <person name="Stoeger A."/>
            <person name="Allerberger F."/>
            <person name="Ruppitsch W."/>
        </authorList>
    </citation>
    <scope>NUCLEOTIDE SEQUENCE [LARGE SCALE GENOMIC DNA]</scope>
    <source>
        <strain evidence="4 5">04-17</strain>
    </source>
</reference>
<feature type="compositionally biased region" description="Polar residues" evidence="2">
    <location>
        <begin position="12"/>
        <end position="22"/>
    </location>
</feature>
<comment type="caution">
    <text evidence="4">The sequence shown here is derived from an EMBL/GenBank/DDBJ whole genome shotgun (WGS) entry which is preliminary data.</text>
</comment>
<dbReference type="InterPro" id="IPR055370">
    <property type="entry name" value="Lsr2_DNA-bd"/>
</dbReference>
<protein>
    <submittedName>
        <fullName evidence="4">Lsr2 family protein</fullName>
    </submittedName>
</protein>
<dbReference type="Gene3D" id="4.10.320.10">
    <property type="entry name" value="E3-binding domain"/>
    <property type="match status" value="1"/>
</dbReference>
<evidence type="ECO:0000313" key="5">
    <source>
        <dbReference type="Proteomes" id="UP000615580"/>
    </source>
</evidence>
<dbReference type="RefSeq" id="WP_111946772.1">
    <property type="nucleotide sequence ID" value="NZ_JADQVB010000004.1"/>
</dbReference>
<evidence type="ECO:0000256" key="1">
    <source>
        <dbReference type="ARBA" id="ARBA00023125"/>
    </source>
</evidence>
<sequence>MARWPSTPPPTSLQHPSITRSQPDPHLNSPAATTPRDGDTRHIRQWAKDNGYDIADRGILPQKVIDAYNART</sequence>
<gene>
    <name evidence="4" type="ORF">I4J41_03605</name>
</gene>
<feature type="compositionally biased region" description="Pro residues" evidence="2">
    <location>
        <begin position="1"/>
        <end position="11"/>
    </location>
</feature>
<dbReference type="Proteomes" id="UP000615580">
    <property type="component" value="Unassembled WGS sequence"/>
</dbReference>
<evidence type="ECO:0000313" key="4">
    <source>
        <dbReference type="EMBL" id="MBG9353718.1"/>
    </source>
</evidence>